<reference evidence="1 2" key="1">
    <citation type="submission" date="2018-05" db="EMBL/GenBank/DDBJ databases">
        <title>Genomic Encyclopedia of Type Strains, Phase IV (KMG-IV): sequencing the most valuable type-strain genomes for metagenomic binning, comparative biology and taxonomic classification.</title>
        <authorList>
            <person name="Goeker M."/>
        </authorList>
    </citation>
    <scope>NUCLEOTIDE SEQUENCE [LARGE SCALE GENOMIC DNA]</scope>
    <source>
        <strain evidence="1 2">DSM 28556</strain>
    </source>
</reference>
<dbReference type="RefSeq" id="WP_110394946.1">
    <property type="nucleotide sequence ID" value="NZ_JBHUHB010000001.1"/>
</dbReference>
<sequence>MKITVHTDEVESYLKKVYKHYENQEETITEHLSFIDDIHDLLALEDLTALQFELKEVEVKGNEFLHKKMPHVHDVLLRTKPVHPYEEAIFNIQQFIREQNIPERNRAIREIQPFNRTTKVKKATMDTTATNVNITGLNELYHACGGKNPFTGEKLHVNEWLETVGWGLLSVVPPAYFVRNNEKVGKAAIGSFTLQQNDFNVNKKRTKLSELATLSTHPFELKENEREDVTTEKRMRLMEEIKSNLLADGKPPVKLAKEQIDVESLKD</sequence>
<dbReference type="Proteomes" id="UP000247978">
    <property type="component" value="Unassembled WGS sequence"/>
</dbReference>
<gene>
    <name evidence="1" type="ORF">DFR56_104306</name>
</gene>
<evidence type="ECO:0000313" key="1">
    <source>
        <dbReference type="EMBL" id="PXW88138.1"/>
    </source>
</evidence>
<evidence type="ECO:0000313" key="2">
    <source>
        <dbReference type="Proteomes" id="UP000247978"/>
    </source>
</evidence>
<accession>A0A2V3W4Y0</accession>
<proteinExistence type="predicted"/>
<protein>
    <submittedName>
        <fullName evidence="1">Uncharacterized protein</fullName>
    </submittedName>
</protein>
<keyword evidence="2" id="KW-1185">Reference proteome</keyword>
<dbReference type="EMBL" id="QJJQ01000004">
    <property type="protein sequence ID" value="PXW88138.1"/>
    <property type="molecule type" value="Genomic_DNA"/>
</dbReference>
<dbReference type="OrthoDB" id="2168558at2"/>
<dbReference type="AlphaFoldDB" id="A0A2V3W4Y0"/>
<organism evidence="1 2">
    <name type="scientific">Pseudogracilibacillus auburnensis</name>
    <dbReference type="NCBI Taxonomy" id="1494959"/>
    <lineage>
        <taxon>Bacteria</taxon>
        <taxon>Bacillati</taxon>
        <taxon>Bacillota</taxon>
        <taxon>Bacilli</taxon>
        <taxon>Bacillales</taxon>
        <taxon>Bacillaceae</taxon>
        <taxon>Pseudogracilibacillus</taxon>
    </lineage>
</organism>
<name>A0A2V3W4Y0_9BACI</name>
<comment type="caution">
    <text evidence="1">The sequence shown here is derived from an EMBL/GenBank/DDBJ whole genome shotgun (WGS) entry which is preliminary data.</text>
</comment>